<feature type="compositionally biased region" description="Basic and acidic residues" evidence="7">
    <location>
        <begin position="89"/>
        <end position="100"/>
    </location>
</feature>
<accession>A0A8S9ZZK6</accession>
<evidence type="ECO:0000256" key="7">
    <source>
        <dbReference type="SAM" id="MobiDB-lite"/>
    </source>
</evidence>
<feature type="compositionally biased region" description="Polar residues" evidence="7">
    <location>
        <begin position="31"/>
        <end position="50"/>
    </location>
</feature>
<dbReference type="OrthoDB" id="784962at2759"/>
<evidence type="ECO:0000256" key="6">
    <source>
        <dbReference type="PROSITE-ProRule" id="PRU00146"/>
    </source>
</evidence>
<keyword evidence="10" id="KW-1185">Reference proteome</keyword>
<dbReference type="GO" id="GO:0006357">
    <property type="term" value="P:regulation of transcription by RNA polymerase II"/>
    <property type="evidence" value="ECO:0007669"/>
    <property type="project" value="InterPro"/>
</dbReference>
<protein>
    <recommendedName>
        <fullName evidence="8">PHD-type domain-containing protein</fullName>
    </recommendedName>
</protein>
<dbReference type="PANTHER" id="PTHR45975">
    <property type="entry name" value="NUCLEOSOME-REMODELING FACTOR SUBUNIT BPTF"/>
    <property type="match status" value="1"/>
</dbReference>
<dbReference type="Proteomes" id="UP000605970">
    <property type="component" value="Unassembled WGS sequence"/>
</dbReference>
<dbReference type="GO" id="GO:0008270">
    <property type="term" value="F:zinc ion binding"/>
    <property type="evidence" value="ECO:0007669"/>
    <property type="project" value="UniProtKB-KW"/>
</dbReference>
<evidence type="ECO:0000313" key="9">
    <source>
        <dbReference type="EMBL" id="KAF7638565.1"/>
    </source>
</evidence>
<dbReference type="InterPro" id="IPR028941">
    <property type="entry name" value="WHIM2_dom"/>
</dbReference>
<dbReference type="CDD" id="cd15489">
    <property type="entry name" value="PHD_SF"/>
    <property type="match status" value="1"/>
</dbReference>
<evidence type="ECO:0000256" key="4">
    <source>
        <dbReference type="ARBA" id="ARBA00022833"/>
    </source>
</evidence>
<name>A0A8S9ZZK6_9BILA</name>
<comment type="caution">
    <text evidence="9">The sequence shown here is derived from an EMBL/GenBank/DDBJ whole genome shotgun (WGS) entry which is preliminary data.</text>
</comment>
<keyword evidence="4" id="KW-0862">Zinc</keyword>
<evidence type="ECO:0000313" key="10">
    <source>
        <dbReference type="Proteomes" id="UP000605970"/>
    </source>
</evidence>
<dbReference type="GO" id="GO:0016589">
    <property type="term" value="C:NURF complex"/>
    <property type="evidence" value="ECO:0007669"/>
    <property type="project" value="InterPro"/>
</dbReference>
<dbReference type="InterPro" id="IPR019786">
    <property type="entry name" value="Zinc_finger_PHD-type_CS"/>
</dbReference>
<evidence type="ECO:0000259" key="8">
    <source>
        <dbReference type="PROSITE" id="PS50016"/>
    </source>
</evidence>
<proteinExistence type="predicted"/>
<dbReference type="InterPro" id="IPR019787">
    <property type="entry name" value="Znf_PHD-finger"/>
</dbReference>
<dbReference type="PROSITE" id="PS01359">
    <property type="entry name" value="ZF_PHD_1"/>
    <property type="match status" value="1"/>
</dbReference>
<evidence type="ECO:0000256" key="1">
    <source>
        <dbReference type="ARBA" id="ARBA00004123"/>
    </source>
</evidence>
<dbReference type="Gene3D" id="3.30.40.10">
    <property type="entry name" value="Zinc/RING finger domain, C3HC4 (zinc finger)"/>
    <property type="match status" value="1"/>
</dbReference>
<dbReference type="PROSITE" id="PS50016">
    <property type="entry name" value="ZF_PHD_2"/>
    <property type="match status" value="1"/>
</dbReference>
<evidence type="ECO:0000256" key="2">
    <source>
        <dbReference type="ARBA" id="ARBA00022723"/>
    </source>
</evidence>
<reference evidence="9" key="1">
    <citation type="journal article" date="2020" name="Ecol. Evol.">
        <title>Genome structure and content of the rice root-knot nematode (Meloidogyne graminicola).</title>
        <authorList>
            <person name="Phan N.T."/>
            <person name="Danchin E.G.J."/>
            <person name="Klopp C."/>
            <person name="Perfus-Barbeoch L."/>
            <person name="Kozlowski D.K."/>
            <person name="Koutsovoulos G.D."/>
            <person name="Lopez-Roques C."/>
            <person name="Bouchez O."/>
            <person name="Zahm M."/>
            <person name="Besnard G."/>
            <person name="Bellafiore S."/>
        </authorList>
    </citation>
    <scope>NUCLEOTIDE SEQUENCE</scope>
    <source>
        <strain evidence="9">VN-18</strain>
    </source>
</reference>
<feature type="domain" description="PHD-type" evidence="8">
    <location>
        <begin position="356"/>
        <end position="415"/>
    </location>
</feature>
<dbReference type="Pfam" id="PF15613">
    <property type="entry name" value="WSD"/>
    <property type="match status" value="1"/>
</dbReference>
<feature type="region of interest" description="Disordered" evidence="7">
    <location>
        <begin position="31"/>
        <end position="151"/>
    </location>
</feature>
<dbReference type="GO" id="GO:0000978">
    <property type="term" value="F:RNA polymerase II cis-regulatory region sequence-specific DNA binding"/>
    <property type="evidence" value="ECO:0007669"/>
    <property type="project" value="TreeGrafter"/>
</dbReference>
<dbReference type="SUPFAM" id="SSF57903">
    <property type="entry name" value="FYVE/PHD zinc finger"/>
    <property type="match status" value="1"/>
</dbReference>
<dbReference type="InterPro" id="IPR011011">
    <property type="entry name" value="Znf_FYVE_PHD"/>
</dbReference>
<evidence type="ECO:0000256" key="3">
    <source>
        <dbReference type="ARBA" id="ARBA00022771"/>
    </source>
</evidence>
<gene>
    <name evidence="9" type="ORF">Mgra_00001943</name>
</gene>
<dbReference type="AlphaFoldDB" id="A0A8S9ZZK6"/>
<keyword evidence="2" id="KW-0479">Metal-binding</keyword>
<comment type="subcellular location">
    <subcellularLocation>
        <location evidence="1">Nucleus</location>
    </subcellularLocation>
</comment>
<dbReference type="EMBL" id="JABEBT010000011">
    <property type="protein sequence ID" value="KAF7638565.1"/>
    <property type="molecule type" value="Genomic_DNA"/>
</dbReference>
<dbReference type="InterPro" id="IPR013083">
    <property type="entry name" value="Znf_RING/FYVE/PHD"/>
</dbReference>
<keyword evidence="5" id="KW-0539">Nucleus</keyword>
<feature type="compositionally biased region" description="Low complexity" evidence="7">
    <location>
        <begin position="68"/>
        <end position="85"/>
    </location>
</feature>
<organism evidence="9 10">
    <name type="scientific">Meloidogyne graminicola</name>
    <dbReference type="NCBI Taxonomy" id="189291"/>
    <lineage>
        <taxon>Eukaryota</taxon>
        <taxon>Metazoa</taxon>
        <taxon>Ecdysozoa</taxon>
        <taxon>Nematoda</taxon>
        <taxon>Chromadorea</taxon>
        <taxon>Rhabditida</taxon>
        <taxon>Tylenchina</taxon>
        <taxon>Tylenchomorpha</taxon>
        <taxon>Tylenchoidea</taxon>
        <taxon>Meloidogynidae</taxon>
        <taxon>Meloidogyninae</taxon>
        <taxon>Meloidogyne</taxon>
    </lineage>
</organism>
<dbReference type="PANTHER" id="PTHR45975:SF2">
    <property type="entry name" value="NUCLEOSOME-REMODELING FACTOR SUBUNIT BPTF"/>
    <property type="match status" value="1"/>
</dbReference>
<sequence length="1254" mass="145620">MHQRDEIIHKYIGKYSNIFMPVTTRRATKYPNQQNLLPVNIQSNDTTPNGNLRGIKRGRNVNKGTGGKRASSSKSLVSNSSSKRNVVMRKKDSKQVEGNKGKKRMPWESDEDLDKPRRGSRANFSASELDDESSSLYSENDAYSSEDDNLSTVSDFDRQETAASDNAGGSQTSLDIFCPWMELSPENIPILNLPGSSMDLLIDSDHMLHTLEAFCFFLYLFPISALRYNFLPSFSRIFVVPSAIRSKLLGEIHIAFLRLFFSEEEQEKTSFSVFDTNLSFNIVLQLLDHMNYAEVLKQYVESDNFSADVLQILVENNYPFVSLDKRLVILKWMCERFFNTNIFKRLVRDEGKIKHDQHCRFCAKSCNATHDSQQISIECSGCDAIYHVNCTENSISSSPISNLNDNWFCCVCIKHRVSGATDCILPGQTSLRKLPLGYDRKGRIYWFLVRRIFIYDPVTNEIYYYSTLPQLYDLCSVLDPIYFERRLCQTLSEVLPHIAVKMHITLELTEERRKLLQTKSPKPIVDAYLQVDNAHRMGKILAQAQFDAAEKSPSRNDDSSSDNVEKPSIIQIVRNLLCIRRGRLEASFWSGGLNEDQLLLDHKLWSDSFESNNCGSFDSFPSDLELRMRRGIRLGFSDAGHRNYVNQFSVNELAKSPYLRAKERDKKRYLNSRFCLADDGEFIWPNHRGASPFGTERDVLNCIQLSLRRLIERIPDTLMHQNWILENEKQRFMKQLTHESVNFDTLRYLLLLFERVVRKPVFLSIWWAGLALTKFYRVTLEDREKRQKFESLKKKEEKLLSNADPSDSDSADIVWVKYSLFGLNLPKHNLWKLRDEQFRVNGHNKLGGWLWFSSLMKRNYVPTPERPNLNWKPSKSIAYQKSVYLNKIVNRLLVWRIKEELSKISRKNVPCCFSLACRAAFNTANLAKNSINGTLNNGFSWIDSSILLPCYNPSCVRNKPNVFSSEKPARAKNPLLKQTTLQSMTKIFPYPKPYNFTRKSNINDGKTMESILVLPKWFFKLIYTSTFFIFMCIHRLARQGGLNAKTLAPGFLPAAKANPQAWPYPCPRPAFDHCWRYLTSKAKSFHALALRFRQIYASIRWMDMWPSDPDDPDTRVWTHLADHDEVRLVIGHLEHPPEGYYEQYKIRVDHYSIDDEDFSFGVEDGNISLTNGDTDFMNPTASGKRKRKRPINYLRSGGEDENRISYSQQTRNRKRIKKTTERWFFVIDGVELKLYEIADYWKSELSNKKKYFYY</sequence>
<keyword evidence="3 6" id="KW-0863">Zinc-finger</keyword>
<evidence type="ECO:0000256" key="5">
    <source>
        <dbReference type="ARBA" id="ARBA00023242"/>
    </source>
</evidence>
<dbReference type="InterPro" id="IPR038028">
    <property type="entry name" value="BPTF"/>
</dbReference>